<sequence>MKRIKQVDEAENNKTTFSPWTSNSVNANTGEDIIQYGLLPLHPVKGYTIVAKDGDQLLTVNSKDQLQIQSAFNDQGEPINRTITVTYVKSGSTADPTQDPNTIYSRQITYVSSENKDEVVGTQTIKGKLGEHIPVKLEIPAGWKLAKGVDAPTSVVITQDDDTPITIALDKIVKPDSGKPTGGDKHEGGKPGTGQQGGNHNEGGTGSQGSGNSDQGNISGGTTGTAAGGSASGAQSTTGSTSSTTSSTTAATGTDTKTATAASQSDTSSDDSDLTVT</sequence>
<feature type="region of interest" description="Disordered" evidence="1">
    <location>
        <begin position="1"/>
        <end position="24"/>
    </location>
</feature>
<feature type="compositionally biased region" description="Acidic residues" evidence="1">
    <location>
        <begin position="268"/>
        <end position="277"/>
    </location>
</feature>
<evidence type="ECO:0000313" key="3">
    <source>
        <dbReference type="Proteomes" id="UP000651333"/>
    </source>
</evidence>
<feature type="region of interest" description="Disordered" evidence="1">
    <location>
        <begin position="169"/>
        <end position="277"/>
    </location>
</feature>
<evidence type="ECO:0000313" key="2">
    <source>
        <dbReference type="EMBL" id="NRO35230.1"/>
    </source>
</evidence>
<dbReference type="RefSeq" id="WP_172999218.1">
    <property type="nucleotide sequence ID" value="NZ_WCGY01000028.1"/>
</dbReference>
<dbReference type="Proteomes" id="UP000651333">
    <property type="component" value="Unassembled WGS sequence"/>
</dbReference>
<gene>
    <name evidence="2" type="ORF">IMAU30003_01480</name>
</gene>
<dbReference type="Gene3D" id="3.10.20.320">
    <property type="entry name" value="Putative peptidoglycan bound protein (lpxtg motif)"/>
    <property type="match status" value="1"/>
</dbReference>
<dbReference type="AlphaFoldDB" id="A0A9Q5C2D3"/>
<dbReference type="EMBL" id="WCHB01000049">
    <property type="protein sequence ID" value="NRO35230.1"/>
    <property type="molecule type" value="Genomic_DNA"/>
</dbReference>
<feature type="compositionally biased region" description="Basic and acidic residues" evidence="1">
    <location>
        <begin position="1"/>
        <end position="12"/>
    </location>
</feature>
<reference evidence="2" key="1">
    <citation type="submission" date="2019-09" db="EMBL/GenBank/DDBJ databases">
        <title>Comparative genomic analysis of Lactobacillus helveticus.</title>
        <authorList>
            <person name="Zhang H."/>
            <person name="Chen Y."/>
            <person name="Zhong Z."/>
        </authorList>
    </citation>
    <scope>NUCLEOTIDE SEQUENCE</scope>
    <source>
        <strain evidence="2">IMAU30003</strain>
    </source>
</reference>
<proteinExistence type="predicted"/>
<comment type="caution">
    <text evidence="2">The sequence shown here is derived from an EMBL/GenBank/DDBJ whole genome shotgun (WGS) entry which is preliminary data.</text>
</comment>
<feature type="compositionally biased region" description="Low complexity" evidence="1">
    <location>
        <begin position="232"/>
        <end position="267"/>
    </location>
</feature>
<protein>
    <submittedName>
        <fullName evidence="2">Uncharacterized protein</fullName>
    </submittedName>
</protein>
<accession>A0A9Q5C2D3</accession>
<organism evidence="2 3">
    <name type="scientific">Lactobacillus helveticus</name>
    <name type="common">Lactobacillus suntoryeus</name>
    <dbReference type="NCBI Taxonomy" id="1587"/>
    <lineage>
        <taxon>Bacteria</taxon>
        <taxon>Bacillati</taxon>
        <taxon>Bacillota</taxon>
        <taxon>Bacilli</taxon>
        <taxon>Lactobacillales</taxon>
        <taxon>Lactobacillaceae</taxon>
        <taxon>Lactobacillus</taxon>
    </lineage>
</organism>
<name>A0A9Q5C2D3_LACHE</name>
<feature type="compositionally biased region" description="Gly residues" evidence="1">
    <location>
        <begin position="190"/>
        <end position="209"/>
    </location>
</feature>
<feature type="compositionally biased region" description="Polar residues" evidence="1">
    <location>
        <begin position="13"/>
        <end position="24"/>
    </location>
</feature>
<feature type="compositionally biased region" description="Basic and acidic residues" evidence="1">
    <location>
        <begin position="171"/>
        <end position="189"/>
    </location>
</feature>
<evidence type="ECO:0000256" key="1">
    <source>
        <dbReference type="SAM" id="MobiDB-lite"/>
    </source>
</evidence>
<feature type="compositionally biased region" description="Gly residues" evidence="1">
    <location>
        <begin position="218"/>
        <end position="231"/>
    </location>
</feature>